<evidence type="ECO:0000256" key="7">
    <source>
        <dbReference type="ARBA" id="ARBA00022840"/>
    </source>
</evidence>
<evidence type="ECO:0000256" key="8">
    <source>
        <dbReference type="ARBA" id="ARBA00022842"/>
    </source>
</evidence>
<dbReference type="Gene3D" id="3.30.460.10">
    <property type="entry name" value="Beta Polymerase, domain 2"/>
    <property type="match status" value="1"/>
</dbReference>
<evidence type="ECO:0000256" key="1">
    <source>
        <dbReference type="ARBA" id="ARBA00001946"/>
    </source>
</evidence>
<comment type="cofactor">
    <cofactor evidence="1">
        <name>Mg(2+)</name>
        <dbReference type="ChEBI" id="CHEBI:18420"/>
    </cofactor>
</comment>
<dbReference type="GO" id="GO:0046872">
    <property type="term" value="F:metal ion binding"/>
    <property type="evidence" value="ECO:0007669"/>
    <property type="project" value="UniProtKB-KW"/>
</dbReference>
<name>T0ZXK4_9ZZZZ</name>
<dbReference type="SUPFAM" id="SSF81301">
    <property type="entry name" value="Nucleotidyltransferase"/>
    <property type="match status" value="1"/>
</dbReference>
<dbReference type="InterPro" id="IPR043519">
    <property type="entry name" value="NT_sf"/>
</dbReference>
<reference evidence="11" key="2">
    <citation type="journal article" date="2014" name="ISME J.">
        <title>Microbial stratification in low pH oxic and suboxic macroscopic growths along an acid mine drainage.</title>
        <authorList>
            <person name="Mendez-Garcia C."/>
            <person name="Mesa V."/>
            <person name="Sprenger R.R."/>
            <person name="Richter M."/>
            <person name="Diez M.S."/>
            <person name="Solano J."/>
            <person name="Bargiela R."/>
            <person name="Golyshina O.V."/>
            <person name="Manteca A."/>
            <person name="Ramos J.L."/>
            <person name="Gallego J.R."/>
            <person name="Llorente I."/>
            <person name="Martins Dos Santos V.A."/>
            <person name="Jensen O.N."/>
            <person name="Pelaez A.I."/>
            <person name="Sanchez J."/>
            <person name="Ferrer M."/>
        </authorList>
    </citation>
    <scope>NUCLEOTIDE SEQUENCE</scope>
</reference>
<dbReference type="InterPro" id="IPR052038">
    <property type="entry name" value="Type-VII_TA_antitoxin"/>
</dbReference>
<accession>T0ZXK4</accession>
<keyword evidence="8" id="KW-0460">Magnesium</keyword>
<dbReference type="PANTHER" id="PTHR33571:SF12">
    <property type="entry name" value="BSL3053 PROTEIN"/>
    <property type="match status" value="1"/>
</dbReference>
<comment type="similarity">
    <text evidence="9">Belongs to the MntA antitoxin family.</text>
</comment>
<dbReference type="AlphaFoldDB" id="T0ZXK4"/>
<keyword evidence="5" id="KW-0479">Metal-binding</keyword>
<dbReference type="EMBL" id="AUZY01011432">
    <property type="protein sequence ID" value="EQD34625.1"/>
    <property type="molecule type" value="Genomic_DNA"/>
</dbReference>
<evidence type="ECO:0000256" key="6">
    <source>
        <dbReference type="ARBA" id="ARBA00022741"/>
    </source>
</evidence>
<dbReference type="CDD" id="cd05403">
    <property type="entry name" value="NT_KNTase_like"/>
    <property type="match status" value="1"/>
</dbReference>
<feature type="domain" description="Polymerase nucleotidyl transferase" evidence="10">
    <location>
        <begin position="51"/>
        <end position="117"/>
    </location>
</feature>
<proteinExistence type="inferred from homology"/>
<evidence type="ECO:0000259" key="10">
    <source>
        <dbReference type="Pfam" id="PF01909"/>
    </source>
</evidence>
<keyword evidence="3 11" id="KW-0808">Transferase</keyword>
<dbReference type="Pfam" id="PF01909">
    <property type="entry name" value="NTP_transf_2"/>
    <property type="match status" value="1"/>
</dbReference>
<evidence type="ECO:0000256" key="3">
    <source>
        <dbReference type="ARBA" id="ARBA00022679"/>
    </source>
</evidence>
<dbReference type="InterPro" id="IPR002934">
    <property type="entry name" value="Polymerase_NTP_transf_dom"/>
</dbReference>
<dbReference type="GO" id="GO:0016779">
    <property type="term" value="F:nucleotidyltransferase activity"/>
    <property type="evidence" value="ECO:0007669"/>
    <property type="project" value="UniProtKB-KW"/>
</dbReference>
<evidence type="ECO:0000256" key="5">
    <source>
        <dbReference type="ARBA" id="ARBA00022723"/>
    </source>
</evidence>
<sequence>MCPRCKSRLWDAPVIRPVRRGIGLGVDDIIKPKREEMAEALARHKARNPKVFGSIARGEATKNSDLDLLVEFDARASAFDQTALINDLEDVFGRRVDIAEPGGLHWLIRPQILFEAVSV</sequence>
<dbReference type="GO" id="GO:0005524">
    <property type="term" value="F:ATP binding"/>
    <property type="evidence" value="ECO:0007669"/>
    <property type="project" value="UniProtKB-KW"/>
</dbReference>
<evidence type="ECO:0000256" key="2">
    <source>
        <dbReference type="ARBA" id="ARBA00022649"/>
    </source>
</evidence>
<gene>
    <name evidence="11" type="ORF">B1B_17116</name>
</gene>
<keyword evidence="4" id="KW-0548">Nucleotidyltransferase</keyword>
<evidence type="ECO:0000256" key="4">
    <source>
        <dbReference type="ARBA" id="ARBA00022695"/>
    </source>
</evidence>
<reference evidence="11" key="1">
    <citation type="submission" date="2013-08" db="EMBL/GenBank/DDBJ databases">
        <authorList>
            <person name="Mendez C."/>
            <person name="Richter M."/>
            <person name="Ferrer M."/>
            <person name="Sanchez J."/>
        </authorList>
    </citation>
    <scope>NUCLEOTIDE SEQUENCE</scope>
</reference>
<protein>
    <submittedName>
        <fullName evidence="11">Nucleotidyltransferase domain protein</fullName>
    </submittedName>
</protein>
<keyword evidence="6" id="KW-0547">Nucleotide-binding</keyword>
<keyword evidence="7" id="KW-0067">ATP-binding</keyword>
<dbReference type="PANTHER" id="PTHR33571">
    <property type="entry name" value="SSL8005 PROTEIN"/>
    <property type="match status" value="1"/>
</dbReference>
<evidence type="ECO:0000313" key="11">
    <source>
        <dbReference type="EMBL" id="EQD34625.1"/>
    </source>
</evidence>
<evidence type="ECO:0000256" key="9">
    <source>
        <dbReference type="ARBA" id="ARBA00038276"/>
    </source>
</evidence>
<keyword evidence="2" id="KW-1277">Toxin-antitoxin system</keyword>
<organism evidence="11">
    <name type="scientific">mine drainage metagenome</name>
    <dbReference type="NCBI Taxonomy" id="410659"/>
    <lineage>
        <taxon>unclassified sequences</taxon>
        <taxon>metagenomes</taxon>
        <taxon>ecological metagenomes</taxon>
    </lineage>
</organism>
<comment type="caution">
    <text evidence="11">The sequence shown here is derived from an EMBL/GenBank/DDBJ whole genome shotgun (WGS) entry which is preliminary data.</text>
</comment>